<dbReference type="Proteomes" id="UP000499080">
    <property type="component" value="Unassembled WGS sequence"/>
</dbReference>
<evidence type="ECO:0000313" key="2">
    <source>
        <dbReference type="Proteomes" id="UP000499080"/>
    </source>
</evidence>
<comment type="caution">
    <text evidence="1">The sequence shown here is derived from an EMBL/GenBank/DDBJ whole genome shotgun (WGS) entry which is preliminary data.</text>
</comment>
<evidence type="ECO:0000313" key="1">
    <source>
        <dbReference type="EMBL" id="GBN40732.1"/>
    </source>
</evidence>
<organism evidence="1 2">
    <name type="scientific">Araneus ventricosus</name>
    <name type="common">Orbweaver spider</name>
    <name type="synonym">Epeira ventricosa</name>
    <dbReference type="NCBI Taxonomy" id="182803"/>
    <lineage>
        <taxon>Eukaryota</taxon>
        <taxon>Metazoa</taxon>
        <taxon>Ecdysozoa</taxon>
        <taxon>Arthropoda</taxon>
        <taxon>Chelicerata</taxon>
        <taxon>Arachnida</taxon>
        <taxon>Araneae</taxon>
        <taxon>Araneomorphae</taxon>
        <taxon>Entelegynae</taxon>
        <taxon>Araneoidea</taxon>
        <taxon>Araneidae</taxon>
        <taxon>Araneus</taxon>
    </lineage>
</organism>
<dbReference type="EMBL" id="BGPR01009546">
    <property type="protein sequence ID" value="GBN40732.1"/>
    <property type="molecule type" value="Genomic_DNA"/>
</dbReference>
<accession>A0A4Y2NP76</accession>
<keyword evidence="2" id="KW-1185">Reference proteome</keyword>
<gene>
    <name evidence="1" type="ORF">AVEN_125518_1</name>
</gene>
<sequence length="144" mass="15798">MSSRWCGAEVWRTGCRFRYRPRHLTTVQSYEVSSKNSFRNLPPPSRYHSNRFGAKTVPTSGVGFTVVAIFAGFGGEVEGVVGSSIMDDHSRDNLEDGEGWTVIVCRYQGMGDVRCEHKCVIEGDGSLDWEALASDCVAVSVNGV</sequence>
<protein>
    <submittedName>
        <fullName evidence="1">Uncharacterized protein</fullName>
    </submittedName>
</protein>
<dbReference type="AlphaFoldDB" id="A0A4Y2NP76"/>
<reference evidence="1 2" key="1">
    <citation type="journal article" date="2019" name="Sci. Rep.">
        <title>Orb-weaving spider Araneus ventricosus genome elucidates the spidroin gene catalogue.</title>
        <authorList>
            <person name="Kono N."/>
            <person name="Nakamura H."/>
            <person name="Ohtoshi R."/>
            <person name="Moran D.A.P."/>
            <person name="Shinohara A."/>
            <person name="Yoshida Y."/>
            <person name="Fujiwara M."/>
            <person name="Mori M."/>
            <person name="Tomita M."/>
            <person name="Arakawa K."/>
        </authorList>
    </citation>
    <scope>NUCLEOTIDE SEQUENCE [LARGE SCALE GENOMIC DNA]</scope>
</reference>
<name>A0A4Y2NP76_ARAVE</name>
<proteinExistence type="predicted"/>